<reference evidence="2" key="1">
    <citation type="journal article" date="2018" name="Nat. Microbiol.">
        <title>Leveraging single-cell genomics to expand the fungal tree of life.</title>
        <authorList>
            <person name="Ahrendt S.R."/>
            <person name="Quandt C.A."/>
            <person name="Ciobanu D."/>
            <person name="Clum A."/>
            <person name="Salamov A."/>
            <person name="Andreopoulos B."/>
            <person name="Cheng J.F."/>
            <person name="Woyke T."/>
            <person name="Pelin A."/>
            <person name="Henrissat B."/>
            <person name="Reynolds N.K."/>
            <person name="Benny G.L."/>
            <person name="Smith M.E."/>
            <person name="James T.Y."/>
            <person name="Grigoriev I.V."/>
        </authorList>
    </citation>
    <scope>NUCLEOTIDE SEQUENCE [LARGE SCALE GENOMIC DNA]</scope>
    <source>
        <strain evidence="2">ATCC 52028</strain>
    </source>
</reference>
<gene>
    <name evidence="1" type="ORF">CAUPRSCDRAFT_12807</name>
</gene>
<dbReference type="AlphaFoldDB" id="A0A4P9WQQ0"/>
<accession>A0A4P9WQQ0</accession>
<dbReference type="Gene3D" id="3.30.420.10">
    <property type="entry name" value="Ribonuclease H-like superfamily/Ribonuclease H"/>
    <property type="match status" value="1"/>
</dbReference>
<protein>
    <submittedName>
        <fullName evidence="1">Uncharacterized protein</fullName>
    </submittedName>
</protein>
<sequence length="172" mass="20359">MHALKRYAEHEEEWDTFLPAALWACRTKTSSSTGFSPFELLYGRLHNSPFFIPRPVTHADILDVSKDERDLYAHIMTHIRRAKWLDMASRNESVQRRLKLERYNVRLRRQRSYQVGQLVKVRVNDHAKLMPSFQGPFRIKALSKYNTAVLEQLNGVRIPREIHLSRLEAYQK</sequence>
<dbReference type="Proteomes" id="UP000268535">
    <property type="component" value="Unassembled WGS sequence"/>
</dbReference>
<organism evidence="1 2">
    <name type="scientific">Caulochytrium protostelioides</name>
    <dbReference type="NCBI Taxonomy" id="1555241"/>
    <lineage>
        <taxon>Eukaryota</taxon>
        <taxon>Fungi</taxon>
        <taxon>Fungi incertae sedis</taxon>
        <taxon>Chytridiomycota</taxon>
        <taxon>Chytridiomycota incertae sedis</taxon>
        <taxon>Chytridiomycetes</taxon>
        <taxon>Caulochytriales</taxon>
        <taxon>Caulochytriaceae</taxon>
        <taxon>Caulochytrium</taxon>
    </lineage>
</organism>
<dbReference type="GO" id="GO:0003676">
    <property type="term" value="F:nucleic acid binding"/>
    <property type="evidence" value="ECO:0007669"/>
    <property type="project" value="InterPro"/>
</dbReference>
<proteinExistence type="predicted"/>
<evidence type="ECO:0000313" key="1">
    <source>
        <dbReference type="EMBL" id="RKO95491.1"/>
    </source>
</evidence>
<evidence type="ECO:0000313" key="2">
    <source>
        <dbReference type="Proteomes" id="UP000268535"/>
    </source>
</evidence>
<name>A0A4P9WQQ0_9FUNG</name>
<dbReference type="EMBL" id="ML011598">
    <property type="protein sequence ID" value="RKO95491.1"/>
    <property type="molecule type" value="Genomic_DNA"/>
</dbReference>
<dbReference type="InterPro" id="IPR036397">
    <property type="entry name" value="RNaseH_sf"/>
</dbReference>